<keyword evidence="1" id="KW-0472">Membrane</keyword>
<feature type="transmembrane region" description="Helical" evidence="1">
    <location>
        <begin position="252"/>
        <end position="271"/>
    </location>
</feature>
<feature type="transmembrane region" description="Helical" evidence="1">
    <location>
        <begin position="224"/>
        <end position="246"/>
    </location>
</feature>
<keyword evidence="1" id="KW-1133">Transmembrane helix</keyword>
<evidence type="ECO:0008006" key="3">
    <source>
        <dbReference type="Google" id="ProtNLM"/>
    </source>
</evidence>
<accession>A0A644WJG5</accession>
<dbReference type="EMBL" id="VSSQ01000879">
    <property type="protein sequence ID" value="MPM02573.1"/>
    <property type="molecule type" value="Genomic_DNA"/>
</dbReference>
<dbReference type="GO" id="GO:0005886">
    <property type="term" value="C:plasma membrane"/>
    <property type="evidence" value="ECO:0007669"/>
    <property type="project" value="TreeGrafter"/>
</dbReference>
<dbReference type="PANTHER" id="PTHR30354:SF7">
    <property type="entry name" value="BLL7963 PROTEIN"/>
    <property type="match status" value="1"/>
</dbReference>
<keyword evidence="1" id="KW-0812">Transmembrane</keyword>
<name>A0A644WJG5_9ZZZZ</name>
<feature type="transmembrane region" description="Helical" evidence="1">
    <location>
        <begin position="180"/>
        <end position="203"/>
    </location>
</feature>
<feature type="transmembrane region" description="Helical" evidence="1">
    <location>
        <begin position="292"/>
        <end position="318"/>
    </location>
</feature>
<sequence length="437" mass="44838">MTALSILSILLGLAVLVYGSMKGYSVFISAIAASVVIGVLGGGGLQQAVLTDFMTGFVNFIKGNFMVFAAGALMGKAYEITHGAKAVARLFIKLFGSKLAPFAVLASIWVMTWGGIAGFVLAFSVFPIALEVFREANLPRQIIPGLIICGCCTASSWGPGVAQPVNAIMASGFSVSLTAAFLPSVIMAISSISAACIVLAVIIKKARANNEHFEALESDTAQNVTTLPNGLVALIPIIVALVLINFKINGTALLPIAFGVFAGAVLALLLMNKYRTDTLSLPKHIGQGFQNALNSIGNTAAMVAVGSVAQSAVGFTVIMNAITGMGGNPLIAVALAGFGVSFICGGATGAVGLLAPILAPTYSAMNVNLEFVGRIVSAAGHIGGTLPNGGFVNTVITGIANDSYKRCYTYAFFLVPFVNLVAVVVGIVVMAVMGVYV</sequence>
<dbReference type="PANTHER" id="PTHR30354">
    <property type="entry name" value="GNT FAMILY GLUCONATE TRANSPORTER"/>
    <property type="match status" value="1"/>
</dbReference>
<reference evidence="2" key="1">
    <citation type="submission" date="2019-08" db="EMBL/GenBank/DDBJ databases">
        <authorList>
            <person name="Kucharzyk K."/>
            <person name="Murdoch R.W."/>
            <person name="Higgins S."/>
            <person name="Loffler F."/>
        </authorList>
    </citation>
    <scope>NUCLEOTIDE SEQUENCE</scope>
</reference>
<evidence type="ECO:0000256" key="1">
    <source>
        <dbReference type="SAM" id="Phobius"/>
    </source>
</evidence>
<dbReference type="InterPro" id="IPR003474">
    <property type="entry name" value="Glcn_transporter"/>
</dbReference>
<comment type="caution">
    <text evidence="2">The sequence shown here is derived from an EMBL/GenBank/DDBJ whole genome shotgun (WGS) entry which is preliminary data.</text>
</comment>
<evidence type="ECO:0000313" key="2">
    <source>
        <dbReference type="EMBL" id="MPM02573.1"/>
    </source>
</evidence>
<feature type="transmembrane region" description="Helical" evidence="1">
    <location>
        <begin position="24"/>
        <end position="45"/>
    </location>
</feature>
<proteinExistence type="predicted"/>
<dbReference type="GO" id="GO:0015128">
    <property type="term" value="F:gluconate transmembrane transporter activity"/>
    <property type="evidence" value="ECO:0007669"/>
    <property type="project" value="InterPro"/>
</dbReference>
<protein>
    <recommendedName>
        <fullName evidence="3">Citrate transporter-like domain-containing protein</fullName>
    </recommendedName>
</protein>
<organism evidence="2">
    <name type="scientific">bioreactor metagenome</name>
    <dbReference type="NCBI Taxonomy" id="1076179"/>
    <lineage>
        <taxon>unclassified sequences</taxon>
        <taxon>metagenomes</taxon>
        <taxon>ecological metagenomes</taxon>
    </lineage>
</organism>
<feature type="transmembrane region" description="Helical" evidence="1">
    <location>
        <begin position="410"/>
        <end position="436"/>
    </location>
</feature>
<feature type="transmembrane region" description="Helical" evidence="1">
    <location>
        <begin position="102"/>
        <end position="130"/>
    </location>
</feature>
<dbReference type="AlphaFoldDB" id="A0A644WJG5"/>
<gene>
    <name evidence="2" type="ORF">SDC9_48822</name>
</gene>
<feature type="transmembrane region" description="Helical" evidence="1">
    <location>
        <begin position="142"/>
        <end position="160"/>
    </location>
</feature>
<feature type="transmembrane region" description="Helical" evidence="1">
    <location>
        <begin position="330"/>
        <end position="355"/>
    </location>
</feature>